<proteinExistence type="predicted"/>
<dbReference type="PANTHER" id="PTHR43252:SF4">
    <property type="entry name" value="TRANSCRIPTIONAL REGULATORY PROTEIN"/>
    <property type="match status" value="1"/>
</dbReference>
<comment type="caution">
    <text evidence="3">The sequence shown here is derived from an EMBL/GenBank/DDBJ whole genome shotgun (WGS) entry which is preliminary data.</text>
</comment>
<dbReference type="Gene3D" id="6.10.140.190">
    <property type="match status" value="1"/>
</dbReference>
<dbReference type="Proteomes" id="UP000625316">
    <property type="component" value="Unassembled WGS sequence"/>
</dbReference>
<evidence type="ECO:0000313" key="4">
    <source>
        <dbReference type="Proteomes" id="UP000625316"/>
    </source>
</evidence>
<evidence type="ECO:0000259" key="1">
    <source>
        <dbReference type="Pfam" id="PF03551"/>
    </source>
</evidence>
<dbReference type="PANTHER" id="PTHR43252">
    <property type="entry name" value="TRANSCRIPTIONAL REGULATOR YQJI"/>
    <property type="match status" value="1"/>
</dbReference>
<dbReference type="InterPro" id="IPR018309">
    <property type="entry name" value="Tscrpt_reg_PadR_C"/>
</dbReference>
<keyword evidence="4" id="KW-1185">Reference proteome</keyword>
<evidence type="ECO:0000259" key="2">
    <source>
        <dbReference type="Pfam" id="PF10400"/>
    </source>
</evidence>
<evidence type="ECO:0000313" key="3">
    <source>
        <dbReference type="EMBL" id="MBE9030609.1"/>
    </source>
</evidence>
<dbReference type="EMBL" id="JADEXQ010000040">
    <property type="protein sequence ID" value="MBE9030609.1"/>
    <property type="molecule type" value="Genomic_DNA"/>
</dbReference>
<feature type="domain" description="Transcription regulator PadR N-terminal" evidence="1">
    <location>
        <begin position="7"/>
        <end position="80"/>
    </location>
</feature>
<dbReference type="Pfam" id="PF03551">
    <property type="entry name" value="PadR"/>
    <property type="match status" value="1"/>
</dbReference>
<dbReference type="AlphaFoldDB" id="A0A928VR67"/>
<dbReference type="RefSeq" id="WP_264325439.1">
    <property type="nucleotide sequence ID" value="NZ_JADEXQ010000040.1"/>
</dbReference>
<dbReference type="InterPro" id="IPR005149">
    <property type="entry name" value="Tscrpt_reg_PadR_N"/>
</dbReference>
<dbReference type="InterPro" id="IPR036390">
    <property type="entry name" value="WH_DNA-bd_sf"/>
</dbReference>
<dbReference type="Gene3D" id="1.10.10.10">
    <property type="entry name" value="Winged helix-like DNA-binding domain superfamily/Winged helix DNA-binding domain"/>
    <property type="match status" value="1"/>
</dbReference>
<protein>
    <submittedName>
        <fullName evidence="3">PadR family transcriptional regulator</fullName>
    </submittedName>
</protein>
<feature type="domain" description="Transcription regulator PadR C-terminal" evidence="2">
    <location>
        <begin position="92"/>
        <end position="175"/>
    </location>
</feature>
<name>A0A928VR67_9CYAN</name>
<organism evidence="3 4">
    <name type="scientific">Romeriopsis navalis LEGE 11480</name>
    <dbReference type="NCBI Taxonomy" id="2777977"/>
    <lineage>
        <taxon>Bacteria</taxon>
        <taxon>Bacillati</taxon>
        <taxon>Cyanobacteriota</taxon>
        <taxon>Cyanophyceae</taxon>
        <taxon>Leptolyngbyales</taxon>
        <taxon>Leptolyngbyaceae</taxon>
        <taxon>Romeriopsis</taxon>
        <taxon>Romeriopsis navalis</taxon>
    </lineage>
</organism>
<dbReference type="SUPFAM" id="SSF46785">
    <property type="entry name" value="Winged helix' DNA-binding domain"/>
    <property type="match status" value="1"/>
</dbReference>
<accession>A0A928VR67</accession>
<reference evidence="3" key="1">
    <citation type="submission" date="2020-10" db="EMBL/GenBank/DDBJ databases">
        <authorList>
            <person name="Castelo-Branco R."/>
            <person name="Eusebio N."/>
            <person name="Adriana R."/>
            <person name="Vieira A."/>
            <person name="Brugerolle De Fraissinette N."/>
            <person name="Rezende De Castro R."/>
            <person name="Schneider M.P."/>
            <person name="Vasconcelos V."/>
            <person name="Leao P.N."/>
        </authorList>
    </citation>
    <scope>NUCLEOTIDE SEQUENCE</scope>
    <source>
        <strain evidence="3">LEGE 11480</strain>
    </source>
</reference>
<gene>
    <name evidence="3" type="ORF">IQ266_12795</name>
</gene>
<sequence>MALAHAILAVLTNRACSGYDLAKQFDGSVGFFWNASHQQIYRELTKLEDRRLVDLEVICQVGRPDKKLYSITDAGEALMREWIVQPSPLPPVKDELLIKLFVGQLVPKSEIQALLQQQRAQHEEILATYRTIEREYFGNPEALSLEARYQYLTLRNGIHFETGWLAWCDEASDSLS</sequence>
<dbReference type="InterPro" id="IPR036388">
    <property type="entry name" value="WH-like_DNA-bd_sf"/>
</dbReference>
<dbReference type="Pfam" id="PF10400">
    <property type="entry name" value="Vir_act_alpha_C"/>
    <property type="match status" value="1"/>
</dbReference>